<dbReference type="PROSITE" id="PS51704">
    <property type="entry name" value="GP_PDE"/>
    <property type="match status" value="1"/>
</dbReference>
<dbReference type="Pfam" id="PF03009">
    <property type="entry name" value="GDPD"/>
    <property type="match status" value="1"/>
</dbReference>
<dbReference type="EMBL" id="JABBJJ010000024">
    <property type="protein sequence ID" value="NMO14746.1"/>
    <property type="molecule type" value="Genomic_DNA"/>
</dbReference>
<evidence type="ECO:0000259" key="1">
    <source>
        <dbReference type="PROSITE" id="PS51704"/>
    </source>
</evidence>
<dbReference type="Proteomes" id="UP000518300">
    <property type="component" value="Unassembled WGS sequence"/>
</dbReference>
<dbReference type="AlphaFoldDB" id="A0A848L853"/>
<dbReference type="GO" id="GO:0008081">
    <property type="term" value="F:phosphoric diester hydrolase activity"/>
    <property type="evidence" value="ECO:0007669"/>
    <property type="project" value="InterPro"/>
</dbReference>
<dbReference type="SUPFAM" id="SSF51695">
    <property type="entry name" value="PLC-like phosphodiesterases"/>
    <property type="match status" value="1"/>
</dbReference>
<organism evidence="2 3">
    <name type="scientific">Pyxidicoccus fallax</name>
    <dbReference type="NCBI Taxonomy" id="394095"/>
    <lineage>
        <taxon>Bacteria</taxon>
        <taxon>Pseudomonadati</taxon>
        <taxon>Myxococcota</taxon>
        <taxon>Myxococcia</taxon>
        <taxon>Myxococcales</taxon>
        <taxon>Cystobacterineae</taxon>
        <taxon>Myxococcaceae</taxon>
        <taxon>Pyxidicoccus</taxon>
    </lineage>
</organism>
<dbReference type="InterPro" id="IPR030395">
    <property type="entry name" value="GP_PDE_dom"/>
</dbReference>
<evidence type="ECO:0000313" key="2">
    <source>
        <dbReference type="EMBL" id="NMO14746.1"/>
    </source>
</evidence>
<evidence type="ECO:0000313" key="3">
    <source>
        <dbReference type="Proteomes" id="UP000518300"/>
    </source>
</evidence>
<gene>
    <name evidence="2" type="ORF">HG543_07720</name>
</gene>
<name>A0A848L853_9BACT</name>
<proteinExistence type="predicted"/>
<sequence length="241" mass="26283">MLLLAHRGASADAPENTLDAFVEAARQGADGVELDAMVCGSGEVVVCHDEKLDRLARKPWEVRVTPWWKLQRADVGSPLGFAPARIPRLEEVLEALPAHFLINIELKCDRFDDGGLAEKVADLVRRRGLSERVVVSSFNPLCLFRLAAAAPELRRGFLIDPDKPWGVQAYGVSPLVSSHSVHPFHEACTPERVTAWRAAGLRVAAWTVDDPGRAQALEAMGISYLITNRPGAVRQALRAAA</sequence>
<dbReference type="GO" id="GO:0006629">
    <property type="term" value="P:lipid metabolic process"/>
    <property type="evidence" value="ECO:0007669"/>
    <property type="project" value="InterPro"/>
</dbReference>
<dbReference type="Gene3D" id="3.20.20.190">
    <property type="entry name" value="Phosphatidylinositol (PI) phosphodiesterase"/>
    <property type="match status" value="1"/>
</dbReference>
<protein>
    <submittedName>
        <fullName evidence="2">Glycerophosphodiester phosphodiesterase</fullName>
    </submittedName>
</protein>
<keyword evidence="3" id="KW-1185">Reference proteome</keyword>
<accession>A0A848L853</accession>
<dbReference type="RefSeq" id="WP_169344040.1">
    <property type="nucleotide sequence ID" value="NZ_JABBJJ010000024.1"/>
</dbReference>
<reference evidence="2 3" key="1">
    <citation type="submission" date="2020-04" db="EMBL/GenBank/DDBJ databases">
        <title>Draft genome of Pyxidicoccus fallax type strain.</title>
        <authorList>
            <person name="Whitworth D.E."/>
        </authorList>
    </citation>
    <scope>NUCLEOTIDE SEQUENCE [LARGE SCALE GENOMIC DNA]</scope>
    <source>
        <strain evidence="2 3">DSM 14698</strain>
    </source>
</reference>
<dbReference type="InterPro" id="IPR017946">
    <property type="entry name" value="PLC-like_Pdiesterase_TIM-brl"/>
</dbReference>
<comment type="caution">
    <text evidence="2">The sequence shown here is derived from an EMBL/GenBank/DDBJ whole genome shotgun (WGS) entry which is preliminary data.</text>
</comment>
<dbReference type="PANTHER" id="PTHR46211:SF1">
    <property type="entry name" value="GLYCEROPHOSPHODIESTER PHOSPHODIESTERASE, CYTOPLASMIC"/>
    <property type="match status" value="1"/>
</dbReference>
<dbReference type="PANTHER" id="PTHR46211">
    <property type="entry name" value="GLYCEROPHOSPHORYL DIESTER PHOSPHODIESTERASE"/>
    <property type="match status" value="1"/>
</dbReference>
<feature type="domain" description="GP-PDE" evidence="1">
    <location>
        <begin position="1"/>
        <end position="237"/>
    </location>
</feature>